<gene>
    <name evidence="3" type="ORF">LOTGIDRAFT_180174</name>
</gene>
<dbReference type="InterPro" id="IPR011009">
    <property type="entry name" value="Kinase-like_dom_sf"/>
</dbReference>
<dbReference type="STRING" id="225164.V4AF05"/>
<dbReference type="PANTHER" id="PTHR22961">
    <property type="entry name" value="SER/THR PROTEIN KINASE-TRB"/>
    <property type="match status" value="1"/>
</dbReference>
<proteinExistence type="inferred from homology"/>
<evidence type="ECO:0000256" key="1">
    <source>
        <dbReference type="ARBA" id="ARBA00038180"/>
    </source>
</evidence>
<dbReference type="Gene3D" id="1.10.510.10">
    <property type="entry name" value="Transferase(Phosphotransferase) domain 1"/>
    <property type="match status" value="1"/>
</dbReference>
<dbReference type="GO" id="GO:0004672">
    <property type="term" value="F:protein kinase activity"/>
    <property type="evidence" value="ECO:0007669"/>
    <property type="project" value="InterPro"/>
</dbReference>
<organism evidence="3 4">
    <name type="scientific">Lottia gigantea</name>
    <name type="common">Giant owl limpet</name>
    <dbReference type="NCBI Taxonomy" id="225164"/>
    <lineage>
        <taxon>Eukaryota</taxon>
        <taxon>Metazoa</taxon>
        <taxon>Spiralia</taxon>
        <taxon>Lophotrochozoa</taxon>
        <taxon>Mollusca</taxon>
        <taxon>Gastropoda</taxon>
        <taxon>Patellogastropoda</taxon>
        <taxon>Lottioidea</taxon>
        <taxon>Lottiidae</taxon>
        <taxon>Lottia</taxon>
    </lineage>
</organism>
<dbReference type="PROSITE" id="PS50011">
    <property type="entry name" value="PROTEIN_KINASE_DOM"/>
    <property type="match status" value="1"/>
</dbReference>
<dbReference type="GO" id="GO:0032436">
    <property type="term" value="P:positive regulation of proteasomal ubiquitin-dependent protein catabolic process"/>
    <property type="evidence" value="ECO:0007669"/>
    <property type="project" value="TreeGrafter"/>
</dbReference>
<feature type="domain" description="Protein kinase" evidence="2">
    <location>
        <begin position="1"/>
        <end position="234"/>
    </location>
</feature>
<dbReference type="InterPro" id="IPR024104">
    <property type="entry name" value="Tribbles/Ser_Thr_kinase_40"/>
</dbReference>
<dbReference type="PANTHER" id="PTHR22961:SF13">
    <property type="entry name" value="TRIBBLES"/>
    <property type="match status" value="1"/>
</dbReference>
<dbReference type="SMART" id="SM00220">
    <property type="entry name" value="S_TKc"/>
    <property type="match status" value="1"/>
</dbReference>
<dbReference type="EMBL" id="KB200149">
    <property type="protein sequence ID" value="ESP02619.1"/>
    <property type="molecule type" value="Genomic_DNA"/>
</dbReference>
<dbReference type="Gene3D" id="3.30.200.20">
    <property type="entry name" value="Phosphorylase Kinase, domain 1"/>
    <property type="match status" value="1"/>
</dbReference>
<dbReference type="OMA" id="CQDQLVP"/>
<protein>
    <recommendedName>
        <fullName evidence="2">Protein kinase domain-containing protein</fullName>
    </recommendedName>
</protein>
<dbReference type="GO" id="GO:0031434">
    <property type="term" value="F:mitogen-activated protein kinase kinase binding"/>
    <property type="evidence" value="ECO:0007669"/>
    <property type="project" value="TreeGrafter"/>
</dbReference>
<evidence type="ECO:0000313" key="4">
    <source>
        <dbReference type="Proteomes" id="UP000030746"/>
    </source>
</evidence>
<dbReference type="RefSeq" id="XP_009046640.1">
    <property type="nucleotide sequence ID" value="XM_009048392.1"/>
</dbReference>
<dbReference type="HOGENOM" id="CLU_000288_13_1_1"/>
<dbReference type="GO" id="GO:0005634">
    <property type="term" value="C:nucleus"/>
    <property type="evidence" value="ECO:0007669"/>
    <property type="project" value="TreeGrafter"/>
</dbReference>
<dbReference type="GeneID" id="20244388"/>
<dbReference type="Proteomes" id="UP000030746">
    <property type="component" value="Unassembled WGS sequence"/>
</dbReference>
<dbReference type="AlphaFoldDB" id="V4AF05"/>
<dbReference type="SUPFAM" id="SSF56112">
    <property type="entry name" value="Protein kinase-like (PK-like)"/>
    <property type="match status" value="1"/>
</dbReference>
<accession>V4AF05</accession>
<name>V4AF05_LOTGI</name>
<keyword evidence="4" id="KW-1185">Reference proteome</keyword>
<dbReference type="OrthoDB" id="410920at2759"/>
<comment type="similarity">
    <text evidence="1">Belongs to the protein kinase superfamily. CAMK Ser/Thr protein kinase family. Tribbles subfamily.</text>
</comment>
<dbReference type="CTD" id="20244388"/>
<dbReference type="Pfam" id="PF00069">
    <property type="entry name" value="Pkinase"/>
    <property type="match status" value="1"/>
</dbReference>
<reference evidence="3 4" key="1">
    <citation type="journal article" date="2013" name="Nature">
        <title>Insights into bilaterian evolution from three spiralian genomes.</title>
        <authorList>
            <person name="Simakov O."/>
            <person name="Marletaz F."/>
            <person name="Cho S.J."/>
            <person name="Edsinger-Gonzales E."/>
            <person name="Havlak P."/>
            <person name="Hellsten U."/>
            <person name="Kuo D.H."/>
            <person name="Larsson T."/>
            <person name="Lv J."/>
            <person name="Arendt D."/>
            <person name="Savage R."/>
            <person name="Osoegawa K."/>
            <person name="de Jong P."/>
            <person name="Grimwood J."/>
            <person name="Chapman J.A."/>
            <person name="Shapiro H."/>
            <person name="Aerts A."/>
            <person name="Otillar R.P."/>
            <person name="Terry A.Y."/>
            <person name="Boore J.L."/>
            <person name="Grigoriev I.V."/>
            <person name="Lindberg D.R."/>
            <person name="Seaver E.C."/>
            <person name="Weisblat D.A."/>
            <person name="Putnam N.H."/>
            <person name="Rokhsar D.S."/>
        </authorList>
    </citation>
    <scope>NUCLEOTIDE SEQUENCE [LARGE SCALE GENOMIC DNA]</scope>
</reference>
<dbReference type="FunFam" id="1.10.510.10:FF:000153">
    <property type="entry name" value="Tribbles homolog 2"/>
    <property type="match status" value="1"/>
</dbReference>
<dbReference type="GO" id="GO:0005524">
    <property type="term" value="F:ATP binding"/>
    <property type="evidence" value="ECO:0007669"/>
    <property type="project" value="InterPro"/>
</dbReference>
<evidence type="ECO:0000259" key="2">
    <source>
        <dbReference type="PROSITE" id="PS50011"/>
    </source>
</evidence>
<sequence length="265" mass="30800">MCYQLESIYYMIRAKVFPIKTYREDLSPYWQVDDHKNITNILEIILGETKAYVFFEKHVSDLHSYVRHKKRLREEEAARLFAQIVAAVQQCHENGLILRDLKLRKFVFTDKERTKLKLDSLEDATVLDNEDNDLMSDKHGCPAYVSPEILSAIGTYSGKAADCWSLGVMLYTMLIGRYPFHDTQPAALFGKIRRGHFSIPNSLSSRAKCLLKTLLRREPSDRLTAEQILGHPWFRNCANKFSWRSDKSMSDQLVPEFDFPKVLED</sequence>
<evidence type="ECO:0000313" key="3">
    <source>
        <dbReference type="EMBL" id="ESP02619.1"/>
    </source>
</evidence>
<dbReference type="InterPro" id="IPR000719">
    <property type="entry name" value="Prot_kinase_dom"/>
</dbReference>
<dbReference type="KEGG" id="lgi:LOTGIDRAFT_180174"/>